<dbReference type="AlphaFoldDB" id="A0AAD8RP48"/>
<keyword evidence="3" id="KW-1185">Reference proteome</keyword>
<reference evidence="2" key="1">
    <citation type="submission" date="2023-07" db="EMBL/GenBank/DDBJ databases">
        <title>A chromosome-level genome assembly of Lolium multiflorum.</title>
        <authorList>
            <person name="Chen Y."/>
            <person name="Copetti D."/>
            <person name="Kolliker R."/>
            <person name="Studer B."/>
        </authorList>
    </citation>
    <scope>NUCLEOTIDE SEQUENCE</scope>
    <source>
        <strain evidence="2">02402/16</strain>
        <tissue evidence="2">Leaf</tissue>
    </source>
</reference>
<evidence type="ECO:0000313" key="2">
    <source>
        <dbReference type="EMBL" id="KAK1627822.1"/>
    </source>
</evidence>
<comment type="caution">
    <text evidence="2">The sequence shown here is derived from an EMBL/GenBank/DDBJ whole genome shotgun (WGS) entry which is preliminary data.</text>
</comment>
<organism evidence="2 3">
    <name type="scientific">Lolium multiflorum</name>
    <name type="common">Italian ryegrass</name>
    <name type="synonym">Lolium perenne subsp. multiflorum</name>
    <dbReference type="NCBI Taxonomy" id="4521"/>
    <lineage>
        <taxon>Eukaryota</taxon>
        <taxon>Viridiplantae</taxon>
        <taxon>Streptophyta</taxon>
        <taxon>Embryophyta</taxon>
        <taxon>Tracheophyta</taxon>
        <taxon>Spermatophyta</taxon>
        <taxon>Magnoliopsida</taxon>
        <taxon>Liliopsida</taxon>
        <taxon>Poales</taxon>
        <taxon>Poaceae</taxon>
        <taxon>BOP clade</taxon>
        <taxon>Pooideae</taxon>
        <taxon>Poodae</taxon>
        <taxon>Poeae</taxon>
        <taxon>Poeae Chloroplast Group 2 (Poeae type)</taxon>
        <taxon>Loliodinae</taxon>
        <taxon>Loliinae</taxon>
        <taxon>Lolium</taxon>
    </lineage>
</organism>
<sequence length="90" mass="10818">MGRGSKSAFASLFGLRSKRTQEQEEEDAAARRQQQQEERYRRGTRVRPSDDDYYYGRHWYADRDINRKASEFIDRVHRGMLTNDEQDQNE</sequence>
<accession>A0AAD8RP48</accession>
<dbReference type="PANTHER" id="PTHR33511">
    <property type="entry name" value="OS06G0632400 PROTEIN"/>
    <property type="match status" value="1"/>
</dbReference>
<feature type="compositionally biased region" description="Basic and acidic residues" evidence="1">
    <location>
        <begin position="28"/>
        <end position="41"/>
    </location>
</feature>
<dbReference type="EMBL" id="JAUUTY010000005">
    <property type="protein sequence ID" value="KAK1627822.1"/>
    <property type="molecule type" value="Genomic_DNA"/>
</dbReference>
<feature type="region of interest" description="Disordered" evidence="1">
    <location>
        <begin position="1"/>
        <end position="54"/>
    </location>
</feature>
<dbReference type="Proteomes" id="UP001231189">
    <property type="component" value="Unassembled WGS sequence"/>
</dbReference>
<evidence type="ECO:0000313" key="3">
    <source>
        <dbReference type="Proteomes" id="UP001231189"/>
    </source>
</evidence>
<name>A0AAD8RP48_LOLMU</name>
<gene>
    <name evidence="2" type="ORF">QYE76_002137</name>
</gene>
<proteinExistence type="predicted"/>
<protein>
    <submittedName>
        <fullName evidence="2">Uncharacterized protein</fullName>
    </submittedName>
</protein>
<evidence type="ECO:0000256" key="1">
    <source>
        <dbReference type="SAM" id="MobiDB-lite"/>
    </source>
</evidence>